<gene>
    <name evidence="1" type="ORF">ENG09_04710</name>
    <name evidence="2" type="ORF">ENI32_03380</name>
</gene>
<organism evidence="1">
    <name type="scientific">Candidatus Syntropharchaeum butanivorans</name>
    <dbReference type="NCBI Taxonomy" id="1839936"/>
    <lineage>
        <taxon>Archaea</taxon>
        <taxon>Methanobacteriati</taxon>
        <taxon>Methanobacteriota</taxon>
        <taxon>Stenosarchaea group</taxon>
        <taxon>Methanomicrobia</taxon>
        <taxon>Methanosarcinales</taxon>
        <taxon>ANME-2 cluster</taxon>
        <taxon>Candidatus Syntropharchaeum</taxon>
    </lineage>
</organism>
<dbReference type="InterPro" id="IPR041881">
    <property type="entry name" value="PqqD_sf"/>
</dbReference>
<dbReference type="EMBL" id="DRIE01000055">
    <property type="protein sequence ID" value="HEC56912.1"/>
    <property type="molecule type" value="Genomic_DNA"/>
</dbReference>
<reference evidence="1" key="1">
    <citation type="journal article" date="2020" name="mSystems">
        <title>Genome- and Community-Level Interaction Insights into Carbon Utilization and Element Cycling Functions of Hydrothermarchaeota in Hydrothermal Sediment.</title>
        <authorList>
            <person name="Zhou Z."/>
            <person name="Liu Y."/>
            <person name="Xu W."/>
            <person name="Pan J."/>
            <person name="Luo Z.H."/>
            <person name="Li M."/>
        </authorList>
    </citation>
    <scope>NUCLEOTIDE SEQUENCE [LARGE SCALE GENOMIC DNA]</scope>
    <source>
        <strain evidence="1">HyVt-185</strain>
        <strain evidence="2">HyVt-386</strain>
    </source>
</reference>
<dbReference type="Pfam" id="PF05402">
    <property type="entry name" value="PqqD"/>
    <property type="match status" value="1"/>
</dbReference>
<dbReference type="AlphaFoldDB" id="A0A7C0X2B2"/>
<accession>A0A7C0X2B2</accession>
<dbReference type="InterPro" id="IPR008792">
    <property type="entry name" value="PQQD"/>
</dbReference>
<dbReference type="EMBL" id="DQZR01000201">
    <property type="protein sequence ID" value="HDM36534.1"/>
    <property type="molecule type" value="Genomic_DNA"/>
</dbReference>
<proteinExistence type="predicted"/>
<dbReference type="Proteomes" id="UP000885936">
    <property type="component" value="Unassembled WGS sequence"/>
</dbReference>
<evidence type="ECO:0000313" key="1">
    <source>
        <dbReference type="EMBL" id="HDM36534.1"/>
    </source>
</evidence>
<dbReference type="Proteomes" id="UP000885863">
    <property type="component" value="Unassembled WGS sequence"/>
</dbReference>
<comment type="caution">
    <text evidence="1">The sequence shown here is derived from an EMBL/GenBank/DDBJ whole genome shotgun (WGS) entry which is preliminary data.</text>
</comment>
<dbReference type="Gene3D" id="1.10.10.1150">
    <property type="entry name" value="Coenzyme PQQ synthesis protein D (PqqD)"/>
    <property type="match status" value="1"/>
</dbReference>
<protein>
    <submittedName>
        <fullName evidence="1">PqqD family protein</fullName>
    </submittedName>
</protein>
<sequence>MKMEVKPKLKKSVQLEEKSSYITRSSELGLMLVDYNTSKIYEANETASIIATLCDGEHTIDDIVDAIYEKYDAPRDVIEADVRETLKRMSDFKVIKM</sequence>
<evidence type="ECO:0000313" key="2">
    <source>
        <dbReference type="EMBL" id="HEC56912.1"/>
    </source>
</evidence>
<name>A0A7C0X2B2_9EURY</name>